<comment type="caution">
    <text evidence="7">The sequence shown here is derived from an EMBL/GenBank/DDBJ whole genome shotgun (WGS) entry which is preliminary data.</text>
</comment>
<dbReference type="OrthoDB" id="8910748at2759"/>
<keyword evidence="4" id="KW-0963">Cytoplasm</keyword>
<gene>
    <name evidence="7" type="ORF">NHX12_006806</name>
</gene>
<evidence type="ECO:0000313" key="7">
    <source>
        <dbReference type="EMBL" id="KAJ3591674.1"/>
    </source>
</evidence>
<reference evidence="7" key="1">
    <citation type="submission" date="2022-07" db="EMBL/GenBank/DDBJ databases">
        <title>Chromosome-level genome of Muraenolepis orangiensis.</title>
        <authorList>
            <person name="Kim J."/>
        </authorList>
    </citation>
    <scope>NUCLEOTIDE SEQUENCE</scope>
    <source>
        <strain evidence="7">KU_S4_2022</strain>
        <tissue evidence="7">Muscle</tissue>
    </source>
</reference>
<organism evidence="7 8">
    <name type="scientific">Muraenolepis orangiensis</name>
    <name type="common">Patagonian moray cod</name>
    <dbReference type="NCBI Taxonomy" id="630683"/>
    <lineage>
        <taxon>Eukaryota</taxon>
        <taxon>Metazoa</taxon>
        <taxon>Chordata</taxon>
        <taxon>Craniata</taxon>
        <taxon>Vertebrata</taxon>
        <taxon>Euteleostomi</taxon>
        <taxon>Actinopterygii</taxon>
        <taxon>Neopterygii</taxon>
        <taxon>Teleostei</taxon>
        <taxon>Neoteleostei</taxon>
        <taxon>Acanthomorphata</taxon>
        <taxon>Zeiogadaria</taxon>
        <taxon>Gadariae</taxon>
        <taxon>Gadiformes</taxon>
        <taxon>Muraenolepidoidei</taxon>
        <taxon>Muraenolepididae</taxon>
        <taxon>Muraenolepis</taxon>
    </lineage>
</organism>
<comment type="similarity">
    <text evidence="3">Belongs to the CAVIN family.</text>
</comment>
<keyword evidence="8" id="KW-1185">Reference proteome</keyword>
<evidence type="ECO:0000313" key="8">
    <source>
        <dbReference type="Proteomes" id="UP001148018"/>
    </source>
</evidence>
<dbReference type="PANTHER" id="PTHR15240">
    <property type="entry name" value="CAVIN"/>
    <property type="match status" value="1"/>
</dbReference>
<proteinExistence type="inferred from homology"/>
<feature type="compositionally biased region" description="Basic and acidic residues" evidence="6">
    <location>
        <begin position="1"/>
        <end position="10"/>
    </location>
</feature>
<feature type="region of interest" description="Disordered" evidence="6">
    <location>
        <begin position="282"/>
        <end position="310"/>
    </location>
</feature>
<dbReference type="GO" id="GO:0005080">
    <property type="term" value="F:protein kinase C binding"/>
    <property type="evidence" value="ECO:0007669"/>
    <property type="project" value="TreeGrafter"/>
</dbReference>
<dbReference type="InterPro" id="IPR026752">
    <property type="entry name" value="Cavin_fam"/>
</dbReference>
<evidence type="ECO:0000256" key="3">
    <source>
        <dbReference type="ARBA" id="ARBA00008836"/>
    </source>
</evidence>
<feature type="compositionally biased region" description="Gly residues" evidence="6">
    <location>
        <begin position="31"/>
        <end position="52"/>
    </location>
</feature>
<comment type="subcellular location">
    <subcellularLocation>
        <location evidence="2">Cytoplasm</location>
    </subcellularLocation>
    <subcellularLocation>
        <location evidence="1">Membrane</location>
        <location evidence="1">Caveola</location>
    </subcellularLocation>
</comment>
<evidence type="ECO:0000256" key="1">
    <source>
        <dbReference type="ARBA" id="ARBA00004345"/>
    </source>
</evidence>
<dbReference type="GO" id="GO:0005901">
    <property type="term" value="C:caveola"/>
    <property type="evidence" value="ECO:0007669"/>
    <property type="project" value="UniProtKB-SubCell"/>
</dbReference>
<dbReference type="Proteomes" id="UP001148018">
    <property type="component" value="Unassembled WGS sequence"/>
</dbReference>
<evidence type="ECO:0000256" key="2">
    <source>
        <dbReference type="ARBA" id="ARBA00004496"/>
    </source>
</evidence>
<evidence type="ECO:0000256" key="4">
    <source>
        <dbReference type="ARBA" id="ARBA00022490"/>
    </source>
</evidence>
<dbReference type="GO" id="GO:0005737">
    <property type="term" value="C:cytoplasm"/>
    <property type="evidence" value="ECO:0007669"/>
    <property type="project" value="UniProtKB-SubCell"/>
</dbReference>
<evidence type="ECO:0008006" key="9">
    <source>
        <dbReference type="Google" id="ProtNLM"/>
    </source>
</evidence>
<dbReference type="Pfam" id="PF15237">
    <property type="entry name" value="PTRF_SDPR"/>
    <property type="match status" value="2"/>
</dbReference>
<dbReference type="PANTHER" id="PTHR15240:SF5">
    <property type="entry name" value="CAVEOLAE-ASSOCIATED PROTEIN 2A"/>
    <property type="match status" value="1"/>
</dbReference>
<dbReference type="EMBL" id="JANIIK010000113">
    <property type="protein sequence ID" value="KAJ3591674.1"/>
    <property type="molecule type" value="Genomic_DNA"/>
</dbReference>
<evidence type="ECO:0000256" key="6">
    <source>
        <dbReference type="SAM" id="MobiDB-lite"/>
    </source>
</evidence>
<protein>
    <recommendedName>
        <fullName evidence="9">Serum deprivation-response protein</fullName>
    </recommendedName>
</protein>
<evidence type="ECO:0000256" key="5">
    <source>
        <dbReference type="ARBA" id="ARBA00023136"/>
    </source>
</evidence>
<keyword evidence="5" id="KW-0472">Membrane</keyword>
<sequence>MGEDSSHAERCSLSNSGPTSPLQPELLILSSGGGGGGGGGSSTPSSPGGGGTLARMGFKLPTSPTPPSSPDRGQVSAITVVALLDKLVNMMDAVQDNQQRMESRQGELEGAVRMLQGDVSRLAKTHTGTAGSVNKLLERSRKVTDSMKEVKDRMDKQAMLEDSEIPSTVVVKDSLKSPPSQYDAESVLPAPSLTGSVEANFGTDEGLQTISLSSEEDAQAKAEAEEDAFLESLAMGPSRSFDRFKADKLKRSSLKKVESIKKAFSRQSIEKKMTKIGTKIVSHEQRDKIKKSLTPNHPKSPTSRSSSFKVSPMTFNVKKQRDSGLPPELDQMVHVEIPALGSMDGEIAPLDEGFAAEAAEALLTPPTPESIQMGLVVNGDAGSVEGADPSCDRSAGLVLPEQHEEDGEDGEEEQQGVAVNGAGDAMADVAAADVASADVAANVAANISMATISVEQAS</sequence>
<feature type="region of interest" description="Disordered" evidence="6">
    <location>
        <begin position="401"/>
        <end position="422"/>
    </location>
</feature>
<feature type="region of interest" description="Disordered" evidence="6">
    <location>
        <begin position="1"/>
        <end position="74"/>
    </location>
</feature>
<feature type="compositionally biased region" description="Polar residues" evidence="6">
    <location>
        <begin position="12"/>
        <end position="22"/>
    </location>
</feature>
<feature type="compositionally biased region" description="Polar residues" evidence="6">
    <location>
        <begin position="293"/>
        <end position="309"/>
    </location>
</feature>
<accession>A0A9Q0DNN0</accession>
<dbReference type="AlphaFoldDB" id="A0A9Q0DNN0"/>
<name>A0A9Q0DNN0_9TELE</name>
<feature type="compositionally biased region" description="Acidic residues" evidence="6">
    <location>
        <begin position="403"/>
        <end position="414"/>
    </location>
</feature>